<dbReference type="Proteomes" id="UP000788153">
    <property type="component" value="Unassembled WGS sequence"/>
</dbReference>
<feature type="transmembrane region" description="Helical" evidence="5">
    <location>
        <begin position="50"/>
        <end position="74"/>
    </location>
</feature>
<feature type="transmembrane region" description="Helical" evidence="5">
    <location>
        <begin position="413"/>
        <end position="434"/>
    </location>
</feature>
<evidence type="ECO:0000256" key="5">
    <source>
        <dbReference type="SAM" id="Phobius"/>
    </source>
</evidence>
<keyword evidence="4 5" id="KW-0472">Membrane</keyword>
<dbReference type="Pfam" id="PF13520">
    <property type="entry name" value="AA_permease_2"/>
    <property type="match status" value="1"/>
</dbReference>
<feature type="transmembrane region" description="Helical" evidence="5">
    <location>
        <begin position="94"/>
        <end position="117"/>
    </location>
</feature>
<dbReference type="PANTHER" id="PTHR11785">
    <property type="entry name" value="AMINO ACID TRANSPORTER"/>
    <property type="match status" value="1"/>
</dbReference>
<keyword evidence="2 5" id="KW-0812">Transmembrane</keyword>
<protein>
    <submittedName>
        <fullName evidence="6">Amino acid transporter</fullName>
    </submittedName>
</protein>
<evidence type="ECO:0000313" key="7">
    <source>
        <dbReference type="Proteomes" id="UP000788153"/>
    </source>
</evidence>
<gene>
    <name evidence="6" type="ORF">FHT01_000759</name>
</gene>
<comment type="subcellular location">
    <subcellularLocation>
        <location evidence="1">Membrane</location>
        <topology evidence="1">Multi-pass membrane protein</topology>
    </subcellularLocation>
</comment>
<dbReference type="Gene3D" id="1.20.1740.10">
    <property type="entry name" value="Amino acid/polyamine transporter I"/>
    <property type="match status" value="1"/>
</dbReference>
<evidence type="ECO:0000256" key="2">
    <source>
        <dbReference type="ARBA" id="ARBA00022692"/>
    </source>
</evidence>
<dbReference type="PIRSF" id="PIRSF006060">
    <property type="entry name" value="AA_transporter"/>
    <property type="match status" value="1"/>
</dbReference>
<evidence type="ECO:0000313" key="6">
    <source>
        <dbReference type="EMBL" id="NIJ23217.1"/>
    </source>
</evidence>
<feature type="transmembrane region" description="Helical" evidence="5">
    <location>
        <begin position="274"/>
        <end position="291"/>
    </location>
</feature>
<evidence type="ECO:0000256" key="4">
    <source>
        <dbReference type="ARBA" id="ARBA00023136"/>
    </source>
</evidence>
<dbReference type="InterPro" id="IPR050598">
    <property type="entry name" value="AminoAcid_Transporter"/>
</dbReference>
<feature type="transmembrane region" description="Helical" evidence="5">
    <location>
        <begin position="129"/>
        <end position="150"/>
    </location>
</feature>
<name>A0ABX0U1I1_9SPHN</name>
<feature type="transmembrane region" description="Helical" evidence="5">
    <location>
        <begin position="358"/>
        <end position="377"/>
    </location>
</feature>
<feature type="transmembrane region" description="Helical" evidence="5">
    <location>
        <begin position="188"/>
        <end position="208"/>
    </location>
</feature>
<feature type="transmembrane region" description="Helical" evidence="5">
    <location>
        <begin position="20"/>
        <end position="43"/>
    </location>
</feature>
<evidence type="ECO:0000256" key="3">
    <source>
        <dbReference type="ARBA" id="ARBA00022989"/>
    </source>
</evidence>
<dbReference type="InterPro" id="IPR002293">
    <property type="entry name" value="AA/rel_permease1"/>
</dbReference>
<feature type="transmembrane region" description="Helical" evidence="5">
    <location>
        <begin position="389"/>
        <end position="407"/>
    </location>
</feature>
<feature type="transmembrane region" description="Helical" evidence="5">
    <location>
        <begin position="156"/>
        <end position="176"/>
    </location>
</feature>
<reference evidence="6 7" key="1">
    <citation type="submission" date="2020-03" db="EMBL/GenBank/DDBJ databases">
        <title>Genomic Encyclopedia of Type Strains, Phase IV (KMG-IV): sequencing the most valuable type-strain genomes for metagenomic binning, comparative biology and taxonomic classification.</title>
        <authorList>
            <person name="Goeker M."/>
        </authorList>
    </citation>
    <scope>NUCLEOTIDE SEQUENCE [LARGE SCALE GENOMIC DNA]</scope>
    <source>
        <strain evidence="6 7">DSM 22753</strain>
    </source>
</reference>
<keyword evidence="7" id="KW-1185">Reference proteome</keyword>
<feature type="transmembrane region" description="Helical" evidence="5">
    <location>
        <begin position="228"/>
        <end position="253"/>
    </location>
</feature>
<dbReference type="EMBL" id="JAASQP010000001">
    <property type="protein sequence ID" value="NIJ23217.1"/>
    <property type="molecule type" value="Genomic_DNA"/>
</dbReference>
<sequence length="445" mass="45801">MHFAPIPDAPCKTLRPRDVLALTVGIVIGAGIFRTPSLVAGAAGSAGEMIAIWIAGGLLSIVGALCYAELAAAFPNVGGDYHFLGRAYGQRLAFLYAWARLAVIQTGSLALLAYVVGDYLAAIAPLGPYGSTAYAAAAVALVTLLNWIGVRQGAAAQFWLTIAEVAGLVAVIVAGLTLSPAQAAPAPVADGSAIGLMLVFVLLTYGGWNEAVYVSAELDDAPRRMAPIMVGGLLIVTALYVLANLAFLNALGLGGMAATDAVASEVMRRAGGDIGAAAISLIIAIAALTSANATAITGARTTCALGRRFTILAWLGRWNMARDTPGNALIAQGLIALLLVGAGAFARDGFQLAVDYTAPVFWLFLLLVGLSLFVLRLREPDLSRPFKVPFYPVTPMIFCATTAYLLWSSLAYTGIGALVGVAVLGIGGVALAFITPVPDAEEPLA</sequence>
<dbReference type="RefSeq" id="WP_140048365.1">
    <property type="nucleotide sequence ID" value="NZ_BAAAEV010000001.1"/>
</dbReference>
<organism evidence="6 7">
    <name type="scientific">Sphingomonas japonica</name>
    <dbReference type="NCBI Taxonomy" id="511662"/>
    <lineage>
        <taxon>Bacteria</taxon>
        <taxon>Pseudomonadati</taxon>
        <taxon>Pseudomonadota</taxon>
        <taxon>Alphaproteobacteria</taxon>
        <taxon>Sphingomonadales</taxon>
        <taxon>Sphingomonadaceae</taxon>
        <taxon>Sphingomonas</taxon>
    </lineage>
</organism>
<proteinExistence type="predicted"/>
<feature type="transmembrane region" description="Helical" evidence="5">
    <location>
        <begin position="328"/>
        <end position="346"/>
    </location>
</feature>
<evidence type="ECO:0000256" key="1">
    <source>
        <dbReference type="ARBA" id="ARBA00004141"/>
    </source>
</evidence>
<accession>A0ABX0U1I1</accession>
<dbReference type="PANTHER" id="PTHR11785:SF512">
    <property type="entry name" value="SOBREMESA, ISOFORM B"/>
    <property type="match status" value="1"/>
</dbReference>
<comment type="caution">
    <text evidence="6">The sequence shown here is derived from an EMBL/GenBank/DDBJ whole genome shotgun (WGS) entry which is preliminary data.</text>
</comment>
<keyword evidence="3 5" id="KW-1133">Transmembrane helix</keyword>